<reference evidence="5" key="1">
    <citation type="submission" date="2017-11" db="EMBL/GenBank/DDBJ databases">
        <authorList>
            <person name="Kuznetsova I."/>
            <person name="Sazanova A."/>
            <person name="Chirak E."/>
            <person name="Safronova V."/>
            <person name="Willems A."/>
        </authorList>
    </citation>
    <scope>NUCLEOTIDE SEQUENCE [LARGE SCALE GENOMIC DNA]</scope>
    <source>
        <strain evidence="5">PEPV15</strain>
    </source>
</reference>
<feature type="signal peptide" evidence="2">
    <location>
        <begin position="1"/>
        <end position="40"/>
    </location>
</feature>
<dbReference type="Pfam" id="PF13332">
    <property type="entry name" value="Fil_haemagg_2"/>
    <property type="match status" value="4"/>
</dbReference>
<feature type="domain" description="Filamentous haemagglutinin FhaB/tRNA nuclease CdiA-like TPS" evidence="3">
    <location>
        <begin position="61"/>
        <end position="184"/>
    </location>
</feature>
<dbReference type="SUPFAM" id="SSF51126">
    <property type="entry name" value="Pectin lyase-like"/>
    <property type="match status" value="1"/>
</dbReference>
<evidence type="ECO:0000259" key="3">
    <source>
        <dbReference type="SMART" id="SM00912"/>
    </source>
</evidence>
<sequence>MTKQYVPKGATLSRSRKPLQQFLAMLLSGLLGLQPALVQAQQITPDGSAPASNQPTVTTAPNNVPLVDIVAPNSMGLSHNKYNAFNVDQPGVILNNFKSEVGGPSVLGGTLPGNPHLRSSRPASVILNEVTSGSRSALNGPIEIFGTKADLIIANPNGITCDGCGFINTPRMTLTTGKPDITSDGRLGGFNVDGGDITFSGRDANFATGDGKVDLFDVVSRTVQVNGKIYGKDLRLTAGRNKFSYATRDATALTAISGAPEFAIDGSALGAMQADTIKLVVTEKGAGVRMRGNMAASAGELSLSADGKISIGSASGAAGVTMRSQNSVAAKSITSKKRVLVHADKGITLDTVAGDEEMVLDGGQGLLSITGEATVLHNITLSAAAGVSAKRLDAGRDLVVASTSGDVEVGTLAKSGNSMTINAAGSISAASLISTNSMNLKAARKIAVAGAAQATSNIAATAASIAANSIVSDAGDVSLTATSGLVNVRTLLSAAGDLTLTASRIDAQDVRGQKTITLSGAVAVSGQILGGGNVAIIGSGISAGLIASGVDFAKTFDTHKAAPSIVLAKSGNLTLNAASGAIDFATLLSAGALNITAASLTGNTITADESIGINGNINIKNVLRGGRDISVTGSGIKAGSIISGIDFAATERSGSLVLTNTGDLTLTALTGNIDGGVLLSAGALTVTADNFVAQSVKAKHKITLSANTNVSEYLRGGHDVSITGSGIRAGSIVSGVDFLATEKSGKVVLGTTGDLTLVATVNDIDAGRLLSAGRSSATAAQNIAANAVSQQALSLIAGKAISLTGQSVSGSATILKAASITIDKLISGYDFAASRNDLVVSNAGSMTLEATAGSITADSLTSGGDLNARALLNLTYNSMQSHGAVSLAAEHGAISLDRTTVAQGDISLRAKSIDLSNNRSKVATSQMLFINAANAKLDHSAFTFGGLTLSGVDNLDLSDTVLSAITTEGGPGNIDLKAVTIITTAATAVLAQNDLIVTLASLQNRGQFAAGNDLTFNIAGNFTNTSEGLVYSGRDMKLLVPGDVVNDQGAILAGRDLKIAANDNDGKNRSITNISGTIKAENDARIFTEKLTNRRSAAPTRERVLVSDDVVTKFVINPETWGKPVGILFDDPDYKPQQPFFPGESQLSSAEWANRLYGIITFADGTSFRTRGNTAPDREMPWNWTKSFHGDGEMLAWLRAELPKDQDGNLVVDANRPTKILLRHNKAKQFAWSFRWDDNTQLRQTVHEDRLTGDGGPQALIQTGRNLTVDATELNNEYSSIEAGGNATFAGTTLNNLGVALHRTTLTQCEAKGGCEVYDAAGNRNVLNDLGEGVSKLTRDEMINAVPGTIKAAGELKTTFNIVNNAIPENLASGTKLSERVDPRQPISSLRDLTAGAALFTPNPALASLDAGANPSAPLSPAAVAAFMEKLSAISPKPQSGGFGGTIPGQVFLYETRAAFLDVGKFYGSSYFMKRIGYKPERSVPFLGDAYFENQLIDQQMRRLVGQGLGKGSFIPGSDAIEQMKTLLDNGLAYAQAHNLKIGEQLSPDQVAALTQSVVLYVKQTVKGVQVLAPVVYLANTDKANLTVAGALISGGSVDMNVGNVNNSGVIAAKANLKLAATNIKADGGSFIAGGNADLSASGSMTLKARTLNVAGTNVVIPDGGVQAGRNVTLHANDNLTVQGATVAAGGNAALTGKGITLDVVKVDNKGSQYATGAKVETGGSLSIAANDNVNVIGSSVKAGTSLDVAATNGSANVVTADVTHRIGNRNSTWQQQSELLSGAGTKITAGDDILLSGTKLRAGGDVALKAGDDINITAAQNQSATKAGGNSSSSINHTGSEIIAGGSITANAGNDAKDGDHDLSIIGSKLQAAGKVDLKASDDVTIAEATDSSVVDTETRKKRVFSSSKSSTHTETSTAVGSSIAGGQGIDVTSGGDTTISASKLRVGNDNGKADLNITTGGDLVVASGKDTRERHDKSSGKGFLTKKSASLDSYDERTVGSDLDATGNVTLNAGKNAVISGSKVTAGETIHVEGDSVSIIGAEEDHALQTQQKKSGLFAGSGDGFYSIWGKSQKDNASSSTLNAGSQLSAGKDVTLNARWSDINIIGSNVDAKNDIVLDATRDVNILPGAESMSQSEQQKRSGFGVQVNSGDGSVSIGIGYGSATDSTRQGSNTNAVSSLSAGHDLKITAGRDLNSQGGQLSAEHDLAPRAGRDMNFLSVQDKTNYEAMHEKLFAGVSLSVSSSVASTAQSVTDAAKKVSKVSDGYSAANAAFASLKAYDALDNIAKGGNLASVSLTAGFTYEKQKSQGETSIPIPTTLRAGHMIDFDAGRDLIGKGVQMTAGVNAAGNDISDPADENSGKIKFKVGRDLVLESAQATNSASSSNKSAGANLGVSAGLGITDPNIGLTGGFNFGSGSSNSNGTTQLNAHVNAKHIELDVGNDAILRGAVVSADDVKARIGGDLTIISVPDTGTSKDKSAGFGMQFSSSLDLGSSLSGGMPDLGDQLSNLSPSSLNPSGGRGSGTTSWITEQSGLVSKHRMDVEVEGDTLIDAGKIVSDDGDLKLKTATLTHKDFDGEKRFEGGSLDLSIDVTGKSHKPDPDNPARNDTLEGSFKLDDTRQKVRATVGPGVIEITDPQKQAKLEEAGTTPPLSELNRDPDAAMEITRDKHVDLEVYLSSESVKAAADALDVIGKSLSHIITEMTGSLKDSGNLSAEAAKKLTNIFEGIESKNLDLAQVLGCAGGKQGFNLLDLIVSSAHAQTAGCAYTGVDGRGYTLSDDEYEKCLQILANGVRLRVQGGGTEDSWLPRIADIANAIRKLDGTIGIGDHSGSETALAWSGLTHQLTRGAILKALGNDGLAAYDKYTADVASGLGTVKDELSQYLTKLGERNGFSATEIADMKYIAGAGITAVSVIVRAKGEHEHHICTNKNCISTAAGGPWTPLFKQIFKDADMNLEDAVNKVHVPGHKGPHPREYHEYVFDKLKDALSGIKPHTPEYRTALENTLNKIRQEAVTPGTQVNNWLTKGRG</sequence>
<dbReference type="EMBL" id="PGGN01000001">
    <property type="protein sequence ID" value="PSH60004.1"/>
    <property type="molecule type" value="Genomic_DNA"/>
</dbReference>
<name>A0A2P7B0S2_9HYPH</name>
<dbReference type="InterPro" id="IPR012334">
    <property type="entry name" value="Pectin_lyas_fold"/>
</dbReference>
<dbReference type="Pfam" id="PF14412">
    <property type="entry name" value="AHH"/>
    <property type="match status" value="1"/>
</dbReference>
<evidence type="ECO:0000313" key="4">
    <source>
        <dbReference type="EMBL" id="PSH60004.1"/>
    </source>
</evidence>
<feature type="region of interest" description="Disordered" evidence="1">
    <location>
        <begin position="1893"/>
        <end position="1936"/>
    </location>
</feature>
<feature type="region of interest" description="Disordered" evidence="1">
    <location>
        <begin position="2593"/>
        <end position="2612"/>
    </location>
</feature>
<dbReference type="GO" id="GO:0003824">
    <property type="term" value="F:catalytic activity"/>
    <property type="evidence" value="ECO:0007669"/>
    <property type="project" value="UniProtKB-ARBA"/>
</dbReference>
<dbReference type="InterPro" id="IPR032871">
    <property type="entry name" value="AHH_dom_containing"/>
</dbReference>
<dbReference type="InterPro" id="IPR025157">
    <property type="entry name" value="Hemagglutinin_rpt"/>
</dbReference>
<evidence type="ECO:0000313" key="5">
    <source>
        <dbReference type="Proteomes" id="UP000241158"/>
    </source>
</evidence>
<dbReference type="Proteomes" id="UP000241158">
    <property type="component" value="Unassembled WGS sequence"/>
</dbReference>
<dbReference type="RefSeq" id="WP_106715312.1">
    <property type="nucleotide sequence ID" value="NZ_JACHXT010000002.1"/>
</dbReference>
<dbReference type="InterPro" id="IPR011050">
    <property type="entry name" value="Pectin_lyase_fold/virulence"/>
</dbReference>
<keyword evidence="2" id="KW-0732">Signal</keyword>
<dbReference type="Gene3D" id="2.160.20.10">
    <property type="entry name" value="Single-stranded right-handed beta-helix, Pectin lyase-like"/>
    <property type="match status" value="1"/>
</dbReference>
<proteinExistence type="predicted"/>
<dbReference type="NCBIfam" id="TIGR01901">
    <property type="entry name" value="adhes_NPXG"/>
    <property type="match status" value="1"/>
</dbReference>
<dbReference type="InterPro" id="IPR008638">
    <property type="entry name" value="FhaB/CdiA-like_TPS"/>
</dbReference>
<dbReference type="SMART" id="SM00912">
    <property type="entry name" value="Haemagg_act"/>
    <property type="match status" value="1"/>
</dbReference>
<dbReference type="OrthoDB" id="2664633at2"/>
<protein>
    <submittedName>
        <fullName evidence="4">Filamentous hemagglutinin</fullName>
    </submittedName>
</protein>
<feature type="chain" id="PRO_5015126107" evidence="2">
    <location>
        <begin position="41"/>
        <end position="3030"/>
    </location>
</feature>
<evidence type="ECO:0000256" key="2">
    <source>
        <dbReference type="SAM" id="SignalP"/>
    </source>
</evidence>
<evidence type="ECO:0000256" key="1">
    <source>
        <dbReference type="SAM" id="MobiDB-lite"/>
    </source>
</evidence>
<feature type="region of interest" description="Disordered" evidence="1">
    <location>
        <begin position="2498"/>
        <end position="2529"/>
    </location>
</feature>
<dbReference type="Pfam" id="PF05860">
    <property type="entry name" value="TPS"/>
    <property type="match status" value="1"/>
</dbReference>
<organism evidence="4 5">
    <name type="scientific">Phyllobacterium endophyticum</name>
    <dbReference type="NCBI Taxonomy" id="1149773"/>
    <lineage>
        <taxon>Bacteria</taxon>
        <taxon>Pseudomonadati</taxon>
        <taxon>Pseudomonadota</taxon>
        <taxon>Alphaproteobacteria</taxon>
        <taxon>Hyphomicrobiales</taxon>
        <taxon>Phyllobacteriaceae</taxon>
        <taxon>Phyllobacterium</taxon>
    </lineage>
</organism>
<accession>A0A2P7B0S2</accession>
<feature type="compositionally biased region" description="Low complexity" evidence="1">
    <location>
        <begin position="2498"/>
        <end position="2519"/>
    </location>
</feature>
<comment type="caution">
    <text evidence="4">The sequence shown here is derived from an EMBL/GenBank/DDBJ whole genome shotgun (WGS) entry which is preliminary data.</text>
</comment>
<keyword evidence="5" id="KW-1185">Reference proteome</keyword>
<feature type="compositionally biased region" description="Low complexity" evidence="1">
    <location>
        <begin position="1907"/>
        <end position="1919"/>
    </location>
</feature>
<gene>
    <name evidence="4" type="ORF">CU100_04575</name>
</gene>
<feature type="compositionally biased region" description="Basic and acidic residues" evidence="1">
    <location>
        <begin position="2598"/>
        <end position="2612"/>
    </location>
</feature>